<protein>
    <submittedName>
        <fullName evidence="1">Uncharacterized protein</fullName>
    </submittedName>
</protein>
<comment type="caution">
    <text evidence="1">The sequence shown here is derived from an EMBL/GenBank/DDBJ whole genome shotgun (WGS) entry which is preliminary data.</text>
</comment>
<evidence type="ECO:0000313" key="1">
    <source>
        <dbReference type="EMBL" id="KKM05666.1"/>
    </source>
</evidence>
<proteinExistence type="predicted"/>
<name>A0A0F9JIR8_9ZZZZ</name>
<dbReference type="AlphaFoldDB" id="A0A0F9JIR8"/>
<sequence length="47" mass="5292">MFQIRKKMSIIILLAWTITGSSLPQMRGTGYAAVVLHSKCPVTKQMR</sequence>
<gene>
    <name evidence="1" type="ORF">LCGC14_1751760</name>
</gene>
<feature type="non-terminal residue" evidence="1">
    <location>
        <position position="47"/>
    </location>
</feature>
<accession>A0A0F9JIR8</accession>
<dbReference type="EMBL" id="LAZR01016166">
    <property type="protein sequence ID" value="KKM05666.1"/>
    <property type="molecule type" value="Genomic_DNA"/>
</dbReference>
<reference evidence="1" key="1">
    <citation type="journal article" date="2015" name="Nature">
        <title>Complex archaea that bridge the gap between prokaryotes and eukaryotes.</title>
        <authorList>
            <person name="Spang A."/>
            <person name="Saw J.H."/>
            <person name="Jorgensen S.L."/>
            <person name="Zaremba-Niedzwiedzka K."/>
            <person name="Martijn J."/>
            <person name="Lind A.E."/>
            <person name="van Eijk R."/>
            <person name="Schleper C."/>
            <person name="Guy L."/>
            <person name="Ettema T.J."/>
        </authorList>
    </citation>
    <scope>NUCLEOTIDE SEQUENCE</scope>
</reference>
<organism evidence="1">
    <name type="scientific">marine sediment metagenome</name>
    <dbReference type="NCBI Taxonomy" id="412755"/>
    <lineage>
        <taxon>unclassified sequences</taxon>
        <taxon>metagenomes</taxon>
        <taxon>ecological metagenomes</taxon>
    </lineage>
</organism>